<dbReference type="eggNOG" id="KOG0417">
    <property type="taxonomic scope" value="Eukaryota"/>
</dbReference>
<evidence type="ECO:0000259" key="1">
    <source>
        <dbReference type="Pfam" id="PF00179"/>
    </source>
</evidence>
<dbReference type="AlphaFoldDB" id="V4NIW7"/>
<dbReference type="InterPro" id="IPR016135">
    <property type="entry name" value="UBQ-conjugating_enzyme/RWD"/>
</dbReference>
<dbReference type="Gramene" id="ESQ46211">
    <property type="protein sequence ID" value="ESQ46211"/>
    <property type="gene ID" value="EUTSA_v10000429mg"/>
</dbReference>
<organism evidence="2 3">
    <name type="scientific">Eutrema salsugineum</name>
    <name type="common">Saltwater cress</name>
    <name type="synonym">Sisymbrium salsugineum</name>
    <dbReference type="NCBI Taxonomy" id="72664"/>
    <lineage>
        <taxon>Eukaryota</taxon>
        <taxon>Viridiplantae</taxon>
        <taxon>Streptophyta</taxon>
        <taxon>Embryophyta</taxon>
        <taxon>Tracheophyta</taxon>
        <taxon>Spermatophyta</taxon>
        <taxon>Magnoliopsida</taxon>
        <taxon>eudicotyledons</taxon>
        <taxon>Gunneridae</taxon>
        <taxon>Pentapetalae</taxon>
        <taxon>rosids</taxon>
        <taxon>malvids</taxon>
        <taxon>Brassicales</taxon>
        <taxon>Brassicaceae</taxon>
        <taxon>Eutremeae</taxon>
        <taxon>Eutrema</taxon>
    </lineage>
</organism>
<dbReference type="STRING" id="72664.V4NIW7"/>
<sequence length="113" mass="13314">MANNNHWPSGRPYEWGLFFFTIHFSLEYPFRPPRGILHPNINKLHVFYPLLVTATWRTGTAVKEVLQALHDMLLHPKVDEDDHFLVDVARMCVLEPERYEKEACLITEEHAMN</sequence>
<gene>
    <name evidence="2" type="ORF">EUTSA_v10000429mg</name>
</gene>
<dbReference type="InterPro" id="IPR000608">
    <property type="entry name" value="UBC"/>
</dbReference>
<proteinExistence type="predicted"/>
<dbReference type="OrthoDB" id="9973183at2759"/>
<dbReference type="EMBL" id="KI517426">
    <property type="protein sequence ID" value="ESQ46211.1"/>
    <property type="molecule type" value="Genomic_DNA"/>
</dbReference>
<feature type="domain" description="UBC core" evidence="1">
    <location>
        <begin position="8"/>
        <end position="103"/>
    </location>
</feature>
<name>V4NIW7_EUTSA</name>
<evidence type="ECO:0000313" key="3">
    <source>
        <dbReference type="Proteomes" id="UP000030689"/>
    </source>
</evidence>
<dbReference type="KEGG" id="eus:EUTSA_v10000429mg"/>
<dbReference type="Gene3D" id="3.10.110.10">
    <property type="entry name" value="Ubiquitin Conjugating Enzyme"/>
    <property type="match status" value="1"/>
</dbReference>
<protein>
    <recommendedName>
        <fullName evidence="1">UBC core domain-containing protein</fullName>
    </recommendedName>
</protein>
<dbReference type="Pfam" id="PF00179">
    <property type="entry name" value="UQ_con"/>
    <property type="match status" value="1"/>
</dbReference>
<dbReference type="Proteomes" id="UP000030689">
    <property type="component" value="Unassembled WGS sequence"/>
</dbReference>
<dbReference type="SUPFAM" id="SSF54495">
    <property type="entry name" value="UBC-like"/>
    <property type="match status" value="1"/>
</dbReference>
<keyword evidence="3" id="KW-1185">Reference proteome</keyword>
<evidence type="ECO:0000313" key="2">
    <source>
        <dbReference type="EMBL" id="ESQ46211.1"/>
    </source>
</evidence>
<accession>V4NIW7</accession>
<dbReference type="CDD" id="cd00195">
    <property type="entry name" value="UBCc_UEV"/>
    <property type="match status" value="1"/>
</dbReference>
<reference evidence="2 3" key="1">
    <citation type="journal article" date="2013" name="Front. Plant Sci.">
        <title>The Reference Genome of the Halophytic Plant Eutrema salsugineum.</title>
        <authorList>
            <person name="Yang R."/>
            <person name="Jarvis D.E."/>
            <person name="Chen H."/>
            <person name="Beilstein M.A."/>
            <person name="Grimwood J."/>
            <person name="Jenkins J."/>
            <person name="Shu S."/>
            <person name="Prochnik S."/>
            <person name="Xin M."/>
            <person name="Ma C."/>
            <person name="Schmutz J."/>
            <person name="Wing R.A."/>
            <person name="Mitchell-Olds T."/>
            <person name="Schumaker K.S."/>
            <person name="Wang X."/>
        </authorList>
    </citation>
    <scope>NUCLEOTIDE SEQUENCE [LARGE SCALE GENOMIC DNA]</scope>
</reference>